<reference evidence="2" key="1">
    <citation type="submission" date="2009-09" db="EMBL/GenBank/DDBJ databases">
        <title>The complete chromosome of Sebaldella termitidis ATCC 33386.</title>
        <authorList>
            <consortium name="US DOE Joint Genome Institute (JGI-PGF)"/>
            <person name="Lucas S."/>
            <person name="Copeland A."/>
            <person name="Lapidus A."/>
            <person name="Glavina del Rio T."/>
            <person name="Dalin E."/>
            <person name="Tice H."/>
            <person name="Bruce D."/>
            <person name="Goodwin L."/>
            <person name="Pitluck S."/>
            <person name="Kyrpides N."/>
            <person name="Mavromatis K."/>
            <person name="Ivanova N."/>
            <person name="Mikhailova N."/>
            <person name="Sims D."/>
            <person name="Meincke L."/>
            <person name="Brettin T."/>
            <person name="Detter J.C."/>
            <person name="Han C."/>
            <person name="Larimer F."/>
            <person name="Land M."/>
            <person name="Hauser L."/>
            <person name="Markowitz V."/>
            <person name="Cheng J.F."/>
            <person name="Hugenholtz P."/>
            <person name="Woyke T."/>
            <person name="Wu D."/>
            <person name="Eisen J.A."/>
        </authorList>
    </citation>
    <scope>NUCLEOTIDE SEQUENCE [LARGE SCALE GENOMIC DNA]</scope>
    <source>
        <strain evidence="2">ATCC 33386 / NCTC 11300</strain>
    </source>
</reference>
<name>D1AII2_SEBTE</name>
<reference evidence="1 2" key="2">
    <citation type="journal article" date="2010" name="Stand. Genomic Sci.">
        <title>Complete genome sequence of Sebaldella termitidis type strain (NCTC 11300).</title>
        <authorList>
            <person name="Harmon-Smith M."/>
            <person name="Celia L."/>
            <person name="Chertkov O."/>
            <person name="Lapidus A."/>
            <person name="Copeland A."/>
            <person name="Glavina Del Rio T."/>
            <person name="Nolan M."/>
            <person name="Lucas S."/>
            <person name="Tice H."/>
            <person name="Cheng J.F."/>
            <person name="Han C."/>
            <person name="Detter J.C."/>
            <person name="Bruce D."/>
            <person name="Goodwin L."/>
            <person name="Pitluck S."/>
            <person name="Pati A."/>
            <person name="Liolios K."/>
            <person name="Ivanova N."/>
            <person name="Mavromatis K."/>
            <person name="Mikhailova N."/>
            <person name="Chen A."/>
            <person name="Palaniappan K."/>
            <person name="Land M."/>
            <person name="Hauser L."/>
            <person name="Chang Y.J."/>
            <person name="Jeffries C.D."/>
            <person name="Brettin T."/>
            <person name="Goker M."/>
            <person name="Beck B."/>
            <person name="Bristow J."/>
            <person name="Eisen J.A."/>
            <person name="Markowitz V."/>
            <person name="Hugenholtz P."/>
            <person name="Kyrpides N.C."/>
            <person name="Klenk H.P."/>
            <person name="Chen F."/>
        </authorList>
    </citation>
    <scope>NUCLEOTIDE SEQUENCE [LARGE SCALE GENOMIC DNA]</scope>
    <source>
        <strain evidence="2">ATCC 33386 / NCTC 11300</strain>
    </source>
</reference>
<keyword evidence="2" id="KW-1185">Reference proteome</keyword>
<accession>D1AII2</accession>
<proteinExistence type="predicted"/>
<dbReference type="eggNOG" id="ENOG502ZJU8">
    <property type="taxonomic scope" value="Bacteria"/>
</dbReference>
<evidence type="ECO:0000313" key="1">
    <source>
        <dbReference type="EMBL" id="ACZ08566.1"/>
    </source>
</evidence>
<sequence>MKKVILILTLVIGLLGFSEGNVKTFDNLNTAVSEYGKVMQEVLNYASREDFSSTGDNLAGFLKNSGNTALEKKWDGIRNKLAEPYEIKANTPKMEGSSKAVVNYDVYGYDEGKIAEMIDQNVEQFVQEDENGEITIDMEKYILSVEDFLNKAKKVKVAATQIEFEKVAGKWMLKEKGAFEN</sequence>
<dbReference type="HOGENOM" id="CLU_1419903_0_0_0"/>
<dbReference type="STRING" id="526218.Sterm_1708"/>
<dbReference type="AlphaFoldDB" id="D1AII2"/>
<gene>
    <name evidence="1" type="ordered locus">Sterm_1708</name>
</gene>
<organism evidence="1 2">
    <name type="scientific">Sebaldella termitidis (strain ATCC 33386 / NCTC 11300)</name>
    <dbReference type="NCBI Taxonomy" id="526218"/>
    <lineage>
        <taxon>Bacteria</taxon>
        <taxon>Fusobacteriati</taxon>
        <taxon>Fusobacteriota</taxon>
        <taxon>Fusobacteriia</taxon>
        <taxon>Fusobacteriales</taxon>
        <taxon>Leptotrichiaceae</taxon>
        <taxon>Sebaldella</taxon>
    </lineage>
</organism>
<dbReference type="Proteomes" id="UP000000845">
    <property type="component" value="Chromosome"/>
</dbReference>
<dbReference type="EMBL" id="CP001739">
    <property type="protein sequence ID" value="ACZ08566.1"/>
    <property type="molecule type" value="Genomic_DNA"/>
</dbReference>
<dbReference type="KEGG" id="str:Sterm_1708"/>
<protein>
    <submittedName>
        <fullName evidence="1">Uncharacterized protein</fullName>
    </submittedName>
</protein>
<evidence type="ECO:0000313" key="2">
    <source>
        <dbReference type="Proteomes" id="UP000000845"/>
    </source>
</evidence>
<dbReference type="RefSeq" id="WP_012861162.1">
    <property type="nucleotide sequence ID" value="NC_013517.1"/>
</dbReference>